<sequence>MRYSIFTFTILLTLSSCTFGKEQSVFNLEFIVSKNKATQNEYMLEIEHLDEPRYMDHHPVAYVNDPFEKDANLYLTENRSVNVPVEIDMRYSITVFETTLTEIGEEMNLHQNKGNPLWVGEVLINDDTKQLIDLN</sequence>
<organism evidence="1 2">
    <name type="scientific">Alkalicoccobacillus plakortidis</name>
    <dbReference type="NCBI Taxonomy" id="444060"/>
    <lineage>
        <taxon>Bacteria</taxon>
        <taxon>Bacillati</taxon>
        <taxon>Bacillota</taxon>
        <taxon>Bacilli</taxon>
        <taxon>Bacillales</taxon>
        <taxon>Bacillaceae</taxon>
        <taxon>Alkalicoccobacillus</taxon>
    </lineage>
</organism>
<keyword evidence="2" id="KW-1185">Reference proteome</keyword>
<gene>
    <name evidence="1" type="ORF">AN965_17040</name>
</gene>
<evidence type="ECO:0000313" key="2">
    <source>
        <dbReference type="Proteomes" id="UP000051061"/>
    </source>
</evidence>
<reference evidence="1 2" key="1">
    <citation type="submission" date="2015-09" db="EMBL/GenBank/DDBJ databases">
        <title>Genome sequencing project for genomic taxonomy and phylogenomics of Bacillus-like bacteria.</title>
        <authorList>
            <person name="Liu B."/>
            <person name="Wang J."/>
            <person name="Zhu Y."/>
            <person name="Liu G."/>
            <person name="Chen Q."/>
            <person name="Chen Z."/>
            <person name="Lan J."/>
            <person name="Che J."/>
            <person name="Ge C."/>
            <person name="Shi H."/>
            <person name="Pan Z."/>
            <person name="Liu X."/>
        </authorList>
    </citation>
    <scope>NUCLEOTIDE SEQUENCE [LARGE SCALE GENOMIC DNA]</scope>
    <source>
        <strain evidence="1 2">DSM 19153</strain>
    </source>
</reference>
<dbReference type="Proteomes" id="UP000051061">
    <property type="component" value="Unassembled WGS sequence"/>
</dbReference>
<comment type="caution">
    <text evidence="1">The sequence shown here is derived from an EMBL/GenBank/DDBJ whole genome shotgun (WGS) entry which is preliminary data.</text>
</comment>
<evidence type="ECO:0008006" key="3">
    <source>
        <dbReference type="Google" id="ProtNLM"/>
    </source>
</evidence>
<evidence type="ECO:0000313" key="1">
    <source>
        <dbReference type="EMBL" id="KQL55781.1"/>
    </source>
</evidence>
<proteinExistence type="predicted"/>
<accession>A0A9D5HZV4</accession>
<protein>
    <recommendedName>
        <fullName evidence="3">Lipoprotein</fullName>
    </recommendedName>
</protein>
<dbReference type="PROSITE" id="PS51257">
    <property type="entry name" value="PROKAR_LIPOPROTEIN"/>
    <property type="match status" value="1"/>
</dbReference>
<dbReference type="EMBL" id="LJJD01000037">
    <property type="protein sequence ID" value="KQL55781.1"/>
    <property type="molecule type" value="Genomic_DNA"/>
</dbReference>
<name>A0A9D5HZV4_9BACI</name>
<dbReference type="AlphaFoldDB" id="A0A9D5HZV4"/>